<keyword evidence="1" id="KW-0732">Signal</keyword>
<feature type="signal peptide" evidence="1">
    <location>
        <begin position="1"/>
        <end position="24"/>
    </location>
</feature>
<accession>A0A9X3I0R4</accession>
<protein>
    <submittedName>
        <fullName evidence="2">DUF799 family lipoprotein</fullName>
    </submittedName>
</protein>
<gene>
    <name evidence="2" type="ORF">OQ279_08105</name>
</gene>
<dbReference type="AlphaFoldDB" id="A0A9X3I0R4"/>
<sequence>MKKALFIFSLLVLSLASCSAPKVAKSTAYQQMYEQEPLTILLMPPINRTTNVEAKEYFHTTLNVPLANAGYYVVPPFLSMEILKKESAYDAELFLNSPLKTFGEIFGADLAVFTIINKWDKSAIGSTVKVEVEYIIKSTRTNEVLYNRKGEVVYDTSVSTGAGGVLGLVADLAVSALNTAATKYVDVAKACNSYTFGDLPTGKYNPKFKQDGNELAGPKVFTVRLKSGMY</sequence>
<feature type="chain" id="PRO_5040985257" evidence="1">
    <location>
        <begin position="25"/>
        <end position="230"/>
    </location>
</feature>
<dbReference type="InterPro" id="IPR008517">
    <property type="entry name" value="GNA1162-like"/>
</dbReference>
<dbReference type="Pfam" id="PF05643">
    <property type="entry name" value="GNA1162-like"/>
    <property type="match status" value="1"/>
</dbReference>
<comment type="caution">
    <text evidence="2">The sequence shown here is derived from an EMBL/GenBank/DDBJ whole genome shotgun (WGS) entry which is preliminary data.</text>
</comment>
<keyword evidence="2" id="KW-0449">Lipoprotein</keyword>
<evidence type="ECO:0000256" key="1">
    <source>
        <dbReference type="SAM" id="SignalP"/>
    </source>
</evidence>
<dbReference type="PROSITE" id="PS51257">
    <property type="entry name" value="PROKAR_LIPOPROTEIN"/>
    <property type="match status" value="1"/>
</dbReference>
<dbReference type="Proteomes" id="UP001148482">
    <property type="component" value="Unassembled WGS sequence"/>
</dbReference>
<keyword evidence="3" id="KW-1185">Reference proteome</keyword>
<organism evidence="2 3">
    <name type="scientific">Salinimicrobium profundisediminis</name>
    <dbReference type="NCBI Taxonomy" id="2994553"/>
    <lineage>
        <taxon>Bacteria</taxon>
        <taxon>Pseudomonadati</taxon>
        <taxon>Bacteroidota</taxon>
        <taxon>Flavobacteriia</taxon>
        <taxon>Flavobacteriales</taxon>
        <taxon>Flavobacteriaceae</taxon>
        <taxon>Salinimicrobium</taxon>
    </lineage>
</organism>
<dbReference type="RefSeq" id="WP_266069373.1">
    <property type="nucleotide sequence ID" value="NZ_JAPJDA010000011.1"/>
</dbReference>
<dbReference type="EMBL" id="JAPJDA010000011">
    <property type="protein sequence ID" value="MCX2838116.1"/>
    <property type="molecule type" value="Genomic_DNA"/>
</dbReference>
<evidence type="ECO:0000313" key="2">
    <source>
        <dbReference type="EMBL" id="MCX2838116.1"/>
    </source>
</evidence>
<dbReference type="Gene3D" id="3.40.50.10610">
    <property type="entry name" value="ABC-type transport auxiliary lipoprotein component"/>
    <property type="match status" value="1"/>
</dbReference>
<name>A0A9X3I0R4_9FLAO</name>
<proteinExistence type="predicted"/>
<evidence type="ECO:0000313" key="3">
    <source>
        <dbReference type="Proteomes" id="UP001148482"/>
    </source>
</evidence>
<reference evidence="2" key="1">
    <citation type="submission" date="2022-11" db="EMBL/GenBank/DDBJ databases">
        <title>Salinimicrobium profundisediminis sp. nov., isolated from deep-sea sediment of the Mariana Trench.</title>
        <authorList>
            <person name="Fu H."/>
        </authorList>
    </citation>
    <scope>NUCLEOTIDE SEQUENCE</scope>
    <source>
        <strain evidence="2">MT39</strain>
    </source>
</reference>